<comment type="caution">
    <text evidence="1">The sequence shown here is derived from an EMBL/GenBank/DDBJ whole genome shotgun (WGS) entry which is preliminary data.</text>
</comment>
<gene>
    <name evidence="1" type="ORF">HMPREF0022_00790</name>
</gene>
<dbReference type="Proteomes" id="UP000003204">
    <property type="component" value="Unassembled WGS sequence"/>
</dbReference>
<evidence type="ECO:0000313" key="2">
    <source>
        <dbReference type="Proteomes" id="UP000003204"/>
    </source>
</evidence>
<organism evidence="1 2">
    <name type="scientific">Acinetobacter baumannii 6014059</name>
    <dbReference type="NCBI Taxonomy" id="525242"/>
    <lineage>
        <taxon>Bacteria</taxon>
        <taxon>Pseudomonadati</taxon>
        <taxon>Pseudomonadota</taxon>
        <taxon>Gammaproteobacteria</taxon>
        <taxon>Moraxellales</taxon>
        <taxon>Moraxellaceae</taxon>
        <taxon>Acinetobacter</taxon>
        <taxon>Acinetobacter calcoaceticus/baumannii complex</taxon>
    </lineage>
</organism>
<accession>A0A828STX1</accession>
<evidence type="ECO:0000313" key="1">
    <source>
        <dbReference type="EMBL" id="EGJ69610.1"/>
    </source>
</evidence>
<protein>
    <submittedName>
        <fullName evidence="1">Uncharacterized protein</fullName>
    </submittedName>
</protein>
<proteinExistence type="predicted"/>
<reference evidence="1 2" key="1">
    <citation type="submission" date="2011-04" db="EMBL/GenBank/DDBJ databases">
        <authorList>
            <person name="Weinstock G."/>
            <person name="Sodergren E."/>
            <person name="Clifton S."/>
            <person name="Fulton L."/>
            <person name="Fulton B."/>
            <person name="Courtney L."/>
            <person name="Fronick C."/>
            <person name="Harrison M."/>
            <person name="Strong C."/>
            <person name="Farmer C."/>
            <person name="Delahaunty K."/>
            <person name="Markovic C."/>
            <person name="Hall O."/>
            <person name="Minx P."/>
            <person name="Tomlinson C."/>
            <person name="Mitreva M."/>
            <person name="Hou S."/>
            <person name="Chen J."/>
            <person name="Wollam A."/>
            <person name="Pepin K.H."/>
            <person name="Johnson M."/>
            <person name="Bhonagiri V."/>
            <person name="Zhang X."/>
            <person name="Suruliraj S."/>
            <person name="Warren W."/>
            <person name="Chinwalla A."/>
            <person name="Mardis E.R."/>
            <person name="Wilson R.K."/>
        </authorList>
    </citation>
    <scope>NUCLEOTIDE SEQUENCE [LARGE SCALE GENOMIC DNA]</scope>
    <source>
        <strain evidence="1 2">6014059</strain>
    </source>
</reference>
<dbReference type="AlphaFoldDB" id="A0A828STX1"/>
<name>A0A828STX1_ACIBA</name>
<dbReference type="EMBL" id="ACYS02000017">
    <property type="protein sequence ID" value="EGJ69610.1"/>
    <property type="molecule type" value="Genomic_DNA"/>
</dbReference>
<sequence>MLDAPVQPDKPEHKNRPNDIFHHHLIRGRNNIIKAKSDMQALVNFTVILEHRY</sequence>